<sequence>MVKVFKHTHRFDDAPQTVLLAFYLRYPNPFASHVLSCDVISRDIDTNTGSISTQRLILKKGIVPRWARTWLENFGMMGGGGLEAWVLEESEVWVDPESGELRLKSMTRNISHKKLMHVAEGTELESAAPFRQHTTALISSNFGSDSRLSSFARGRIENWGAARFEGNSERARQGMSLIMERLRGYQALPNTLEAEESETTVSTDDQQRRPHSFYAERGTSRTTAFGSGSNNDEWEEYRPAAHRNKFSEKYTTGDPSSGSGRGEKSGASTPLPSSFFLATRPDTGSTMNQLYPSLRKRFRREEQQVYAHDRRSDISATRDFSLRHWEDSEQGNAEDGRR</sequence>
<protein>
    <submittedName>
        <fullName evidence="1">Uncharacterized protein</fullName>
    </submittedName>
</protein>
<gene>
    <name evidence="1" type="ORF">QFC24_002131</name>
</gene>
<name>A0ACC2XRZ5_9TREE</name>
<proteinExistence type="predicted"/>
<reference evidence="1" key="1">
    <citation type="submission" date="2023-04" db="EMBL/GenBank/DDBJ databases">
        <title>Draft Genome sequencing of Naganishia species isolated from polar environments using Oxford Nanopore Technology.</title>
        <authorList>
            <person name="Leo P."/>
            <person name="Venkateswaran K."/>
        </authorList>
    </citation>
    <scope>NUCLEOTIDE SEQUENCE</scope>
    <source>
        <strain evidence="1">DBVPG 5303</strain>
    </source>
</reference>
<accession>A0ACC2XRZ5</accession>
<keyword evidence="2" id="KW-1185">Reference proteome</keyword>
<dbReference type="EMBL" id="JASBWV010000005">
    <property type="protein sequence ID" value="KAJ9126393.1"/>
    <property type="molecule type" value="Genomic_DNA"/>
</dbReference>
<dbReference type="Proteomes" id="UP001234202">
    <property type="component" value="Unassembled WGS sequence"/>
</dbReference>
<evidence type="ECO:0000313" key="1">
    <source>
        <dbReference type="EMBL" id="KAJ9126393.1"/>
    </source>
</evidence>
<organism evidence="1 2">
    <name type="scientific">Naganishia onofrii</name>
    <dbReference type="NCBI Taxonomy" id="1851511"/>
    <lineage>
        <taxon>Eukaryota</taxon>
        <taxon>Fungi</taxon>
        <taxon>Dikarya</taxon>
        <taxon>Basidiomycota</taxon>
        <taxon>Agaricomycotina</taxon>
        <taxon>Tremellomycetes</taxon>
        <taxon>Filobasidiales</taxon>
        <taxon>Filobasidiaceae</taxon>
        <taxon>Naganishia</taxon>
    </lineage>
</organism>
<evidence type="ECO:0000313" key="2">
    <source>
        <dbReference type="Proteomes" id="UP001234202"/>
    </source>
</evidence>
<comment type="caution">
    <text evidence="1">The sequence shown here is derived from an EMBL/GenBank/DDBJ whole genome shotgun (WGS) entry which is preliminary data.</text>
</comment>